<keyword evidence="7" id="KW-1185">Reference proteome</keyword>
<dbReference type="Pfam" id="PF00296">
    <property type="entry name" value="Bac_luciferase"/>
    <property type="match status" value="1"/>
</dbReference>
<organism evidence="6 7">
    <name type="scientific">Nocardiopsis exhalans</name>
    <dbReference type="NCBI Taxonomy" id="163604"/>
    <lineage>
        <taxon>Bacteria</taxon>
        <taxon>Bacillati</taxon>
        <taxon>Actinomycetota</taxon>
        <taxon>Actinomycetes</taxon>
        <taxon>Streptosporangiales</taxon>
        <taxon>Nocardiopsidaceae</taxon>
        <taxon>Nocardiopsis</taxon>
    </lineage>
</organism>
<dbReference type="EMBL" id="CP099837">
    <property type="protein sequence ID" value="USY23297.1"/>
    <property type="molecule type" value="Genomic_DNA"/>
</dbReference>
<dbReference type="InterPro" id="IPR011251">
    <property type="entry name" value="Luciferase-like_dom"/>
</dbReference>
<accession>A0ABY5DG03</accession>
<keyword evidence="1" id="KW-0285">Flavoprotein</keyword>
<dbReference type="Proteomes" id="UP001055940">
    <property type="component" value="Chromosome"/>
</dbReference>
<evidence type="ECO:0000256" key="2">
    <source>
        <dbReference type="ARBA" id="ARBA00022643"/>
    </source>
</evidence>
<evidence type="ECO:0000256" key="1">
    <source>
        <dbReference type="ARBA" id="ARBA00022630"/>
    </source>
</evidence>
<name>A0ABY5DG03_9ACTN</name>
<dbReference type="PANTHER" id="PTHR42847">
    <property type="entry name" value="ALKANESULFONATE MONOOXYGENASE"/>
    <property type="match status" value="1"/>
</dbReference>
<proteinExistence type="predicted"/>
<dbReference type="InterPro" id="IPR050172">
    <property type="entry name" value="SsuD_RutA_monooxygenase"/>
</dbReference>
<evidence type="ECO:0000313" key="7">
    <source>
        <dbReference type="Proteomes" id="UP001055940"/>
    </source>
</evidence>
<protein>
    <submittedName>
        <fullName evidence="6">LLM class flavin-dependent oxidoreductase</fullName>
    </submittedName>
</protein>
<gene>
    <name evidence="6" type="ORF">NE857_15190</name>
</gene>
<keyword evidence="3" id="KW-0560">Oxidoreductase</keyword>
<evidence type="ECO:0000313" key="6">
    <source>
        <dbReference type="EMBL" id="USY23297.1"/>
    </source>
</evidence>
<evidence type="ECO:0000256" key="3">
    <source>
        <dbReference type="ARBA" id="ARBA00023002"/>
    </source>
</evidence>
<dbReference type="PANTHER" id="PTHR42847:SF4">
    <property type="entry name" value="ALKANESULFONATE MONOOXYGENASE-RELATED"/>
    <property type="match status" value="1"/>
</dbReference>
<dbReference type="InterPro" id="IPR036661">
    <property type="entry name" value="Luciferase-like_sf"/>
</dbReference>
<reference evidence="6" key="1">
    <citation type="submission" date="2022-06" db="EMBL/GenBank/DDBJ databases">
        <authorList>
            <person name="Ping M."/>
        </authorList>
    </citation>
    <scope>NUCLEOTIDE SEQUENCE</scope>
    <source>
        <strain evidence="6">JCM11759T</strain>
    </source>
</reference>
<dbReference type="Gene3D" id="3.20.20.30">
    <property type="entry name" value="Luciferase-like domain"/>
    <property type="match status" value="1"/>
</dbReference>
<evidence type="ECO:0000259" key="5">
    <source>
        <dbReference type="Pfam" id="PF00296"/>
    </source>
</evidence>
<keyword evidence="2" id="KW-0288">FMN</keyword>
<evidence type="ECO:0000256" key="4">
    <source>
        <dbReference type="ARBA" id="ARBA00023033"/>
    </source>
</evidence>
<feature type="domain" description="Luciferase-like" evidence="5">
    <location>
        <begin position="10"/>
        <end position="233"/>
    </location>
</feature>
<keyword evidence="4" id="KW-0503">Monooxygenase</keyword>
<sequence length="262" mass="27451">MVLGDGTPALEPALTLAATAPVTRRVRLGFGVLSVPPRPAPWLAAQIATLQHLSANRLLLGVGIGGFPGSPLWRALGVPAKGRGRATDATLELLPPLVTGEDVRFEEADTTLRLAPAAPMPPVLVGGTEKAFDRILRLGAGWFPSLLSPTDLGAAASRLRARAEERGLPSPPVTVGGHLILGTGSSARKAYESLVRQLVEEHGVPEAEAARSPVLARTPEELAELYTAYAEAGADRVVAGADNLGWEEQLDFIGQARALLPR</sequence>
<dbReference type="SUPFAM" id="SSF51679">
    <property type="entry name" value="Bacterial luciferase-like"/>
    <property type="match status" value="1"/>
</dbReference>